<evidence type="ECO:0000256" key="4">
    <source>
        <dbReference type="ARBA" id="ARBA00022475"/>
    </source>
</evidence>
<feature type="domain" description="TonB C-terminal" evidence="11">
    <location>
        <begin position="51"/>
        <end position="147"/>
    </location>
</feature>
<dbReference type="NCBIfam" id="TIGR01352">
    <property type="entry name" value="tonB_Cterm"/>
    <property type="match status" value="1"/>
</dbReference>
<keyword evidence="3" id="KW-0813">Transport</keyword>
<evidence type="ECO:0000259" key="11">
    <source>
        <dbReference type="PROSITE" id="PS52015"/>
    </source>
</evidence>
<evidence type="ECO:0000256" key="9">
    <source>
        <dbReference type="ARBA" id="ARBA00023136"/>
    </source>
</evidence>
<dbReference type="PROSITE" id="PS52015">
    <property type="entry name" value="TONB_CTD"/>
    <property type="match status" value="2"/>
</dbReference>
<evidence type="ECO:0000256" key="1">
    <source>
        <dbReference type="ARBA" id="ARBA00004383"/>
    </source>
</evidence>
<dbReference type="Pfam" id="PF03544">
    <property type="entry name" value="TonB_C"/>
    <property type="match status" value="2"/>
</dbReference>
<dbReference type="Gene3D" id="3.30.1150.10">
    <property type="match status" value="2"/>
</dbReference>
<keyword evidence="13" id="KW-1185">Reference proteome</keyword>
<keyword evidence="6" id="KW-0812">Transmembrane</keyword>
<proteinExistence type="inferred from homology"/>
<evidence type="ECO:0000256" key="10">
    <source>
        <dbReference type="SAM" id="SignalP"/>
    </source>
</evidence>
<name>A0ABW2Z2D6_9SPHI</name>
<evidence type="ECO:0000313" key="12">
    <source>
        <dbReference type="EMBL" id="MFD0750860.1"/>
    </source>
</evidence>
<keyword evidence="8" id="KW-1133">Transmembrane helix</keyword>
<evidence type="ECO:0000256" key="5">
    <source>
        <dbReference type="ARBA" id="ARBA00022519"/>
    </source>
</evidence>
<keyword evidence="9" id="KW-0472">Membrane</keyword>
<keyword evidence="10" id="KW-0732">Signal</keyword>
<dbReference type="RefSeq" id="WP_377100501.1">
    <property type="nucleotide sequence ID" value="NZ_JBHTHU010000006.1"/>
</dbReference>
<feature type="domain" description="TonB C-terminal" evidence="11">
    <location>
        <begin position="178"/>
        <end position="270"/>
    </location>
</feature>
<protein>
    <submittedName>
        <fullName evidence="12">Energy transducer TonB</fullName>
    </submittedName>
</protein>
<feature type="chain" id="PRO_5046714782" evidence="10">
    <location>
        <begin position="25"/>
        <end position="270"/>
    </location>
</feature>
<evidence type="ECO:0000256" key="8">
    <source>
        <dbReference type="ARBA" id="ARBA00022989"/>
    </source>
</evidence>
<keyword evidence="5" id="KW-0997">Cell inner membrane</keyword>
<evidence type="ECO:0000256" key="2">
    <source>
        <dbReference type="ARBA" id="ARBA00006555"/>
    </source>
</evidence>
<comment type="similarity">
    <text evidence="2">Belongs to the TonB family.</text>
</comment>
<dbReference type="EMBL" id="JBHTHU010000006">
    <property type="protein sequence ID" value="MFD0750860.1"/>
    <property type="molecule type" value="Genomic_DNA"/>
</dbReference>
<dbReference type="PANTHER" id="PTHR33446">
    <property type="entry name" value="PROTEIN TONB-RELATED"/>
    <property type="match status" value="1"/>
</dbReference>
<dbReference type="SUPFAM" id="SSF74653">
    <property type="entry name" value="TolA/TonB C-terminal domain"/>
    <property type="match status" value="2"/>
</dbReference>
<reference evidence="13" key="1">
    <citation type="journal article" date="2019" name="Int. J. Syst. Evol. Microbiol.">
        <title>The Global Catalogue of Microorganisms (GCM) 10K type strain sequencing project: providing services to taxonomists for standard genome sequencing and annotation.</title>
        <authorList>
            <consortium name="The Broad Institute Genomics Platform"/>
            <consortium name="The Broad Institute Genome Sequencing Center for Infectious Disease"/>
            <person name="Wu L."/>
            <person name="Ma J."/>
        </authorList>
    </citation>
    <scope>NUCLEOTIDE SEQUENCE [LARGE SCALE GENOMIC DNA]</scope>
    <source>
        <strain evidence="13">CCUG 63418</strain>
    </source>
</reference>
<sequence>MRTLKNTLKIAALLVTSISLVASAQKPNPPVVKEDGNRVFLSVEKQPSFPGGQKALGTYLSQNIKYPAIDRENNIQGKVYVNFVVEPNGKLTNVEAVRGPSETLKAEAVRVVSKSPAWKPGAQGGKRVRVKYTLPVNFTLQGEKVSSVQPQKPMAPVAKTDEDGKVYLSVQKSPEFPGGVNALTSYLMKNIKYPIDDWRANTQGQVYVSFVVEPDGKLADIVAVRGPSETMKAEAVRVLASSPSWKPGVQDGKTVRVQYTVPINFSLSNN</sequence>
<dbReference type="InterPro" id="IPR037682">
    <property type="entry name" value="TonB_C"/>
</dbReference>
<accession>A0ABW2Z2D6</accession>
<organism evidence="12 13">
    <name type="scientific">Mucilaginibacter calamicampi</name>
    <dbReference type="NCBI Taxonomy" id="1302352"/>
    <lineage>
        <taxon>Bacteria</taxon>
        <taxon>Pseudomonadati</taxon>
        <taxon>Bacteroidota</taxon>
        <taxon>Sphingobacteriia</taxon>
        <taxon>Sphingobacteriales</taxon>
        <taxon>Sphingobacteriaceae</taxon>
        <taxon>Mucilaginibacter</taxon>
    </lineage>
</organism>
<keyword evidence="4" id="KW-1003">Cell membrane</keyword>
<keyword evidence="7" id="KW-0653">Protein transport</keyword>
<evidence type="ECO:0000313" key="13">
    <source>
        <dbReference type="Proteomes" id="UP001596958"/>
    </source>
</evidence>
<dbReference type="InterPro" id="IPR006260">
    <property type="entry name" value="TonB/TolA_C"/>
</dbReference>
<gene>
    <name evidence="12" type="ORF">ACFQZS_11960</name>
</gene>
<dbReference type="InterPro" id="IPR051045">
    <property type="entry name" value="TonB-dependent_transducer"/>
</dbReference>
<comment type="subcellular location">
    <subcellularLocation>
        <location evidence="1">Cell inner membrane</location>
        <topology evidence="1">Single-pass membrane protein</topology>
        <orientation evidence="1">Periplasmic side</orientation>
    </subcellularLocation>
</comment>
<feature type="signal peptide" evidence="10">
    <location>
        <begin position="1"/>
        <end position="24"/>
    </location>
</feature>
<comment type="caution">
    <text evidence="12">The sequence shown here is derived from an EMBL/GenBank/DDBJ whole genome shotgun (WGS) entry which is preliminary data.</text>
</comment>
<evidence type="ECO:0000256" key="6">
    <source>
        <dbReference type="ARBA" id="ARBA00022692"/>
    </source>
</evidence>
<evidence type="ECO:0000256" key="3">
    <source>
        <dbReference type="ARBA" id="ARBA00022448"/>
    </source>
</evidence>
<dbReference type="Proteomes" id="UP001596958">
    <property type="component" value="Unassembled WGS sequence"/>
</dbReference>
<evidence type="ECO:0000256" key="7">
    <source>
        <dbReference type="ARBA" id="ARBA00022927"/>
    </source>
</evidence>
<dbReference type="PANTHER" id="PTHR33446:SF2">
    <property type="entry name" value="PROTEIN TONB"/>
    <property type="match status" value="1"/>
</dbReference>